<keyword evidence="5" id="KW-0804">Transcription</keyword>
<dbReference type="AlphaFoldDB" id="A0A090G2Y6"/>
<organism evidence="8 11">
    <name type="scientific">Mesorhizobium plurifarium</name>
    <dbReference type="NCBI Taxonomy" id="69974"/>
    <lineage>
        <taxon>Bacteria</taxon>
        <taxon>Pseudomonadati</taxon>
        <taxon>Pseudomonadota</taxon>
        <taxon>Alphaproteobacteria</taxon>
        <taxon>Hyphomicrobiales</taxon>
        <taxon>Phyllobacteriaceae</taxon>
        <taxon>Mesorhizobium</taxon>
    </lineage>
</organism>
<reference evidence="8 11" key="3">
    <citation type="submission" date="2014-08" db="EMBL/GenBank/DDBJ databases">
        <authorList>
            <person name="Moulin Lionel"/>
        </authorList>
    </citation>
    <scope>NUCLEOTIDE SEQUENCE [LARGE SCALE GENOMIC DNA]</scope>
</reference>
<evidence type="ECO:0000256" key="4">
    <source>
        <dbReference type="ARBA" id="ARBA00023159"/>
    </source>
</evidence>
<evidence type="ECO:0000313" key="9">
    <source>
        <dbReference type="EMBL" id="CDX60628.1"/>
    </source>
</evidence>
<evidence type="ECO:0000256" key="2">
    <source>
        <dbReference type="ARBA" id="ARBA00023015"/>
    </source>
</evidence>
<dbReference type="GO" id="GO:0003700">
    <property type="term" value="F:DNA-binding transcription factor activity"/>
    <property type="evidence" value="ECO:0007669"/>
    <property type="project" value="InterPro"/>
</dbReference>
<dbReference type="GO" id="GO:0003677">
    <property type="term" value="F:DNA binding"/>
    <property type="evidence" value="ECO:0007669"/>
    <property type="project" value="UniProtKB-KW"/>
</dbReference>
<dbReference type="EMBL" id="CCND01000023">
    <property type="protein sequence ID" value="CDX60628.1"/>
    <property type="molecule type" value="Genomic_DNA"/>
</dbReference>
<dbReference type="Proteomes" id="UP000045285">
    <property type="component" value="Unassembled WGS sequence"/>
</dbReference>
<comment type="similarity">
    <text evidence="1">Belongs to the LysR transcriptional regulatory family.</text>
</comment>
<evidence type="ECO:0000313" key="8">
    <source>
        <dbReference type="EMBL" id="CDX51194.1"/>
    </source>
</evidence>
<dbReference type="SUPFAM" id="SSF53850">
    <property type="entry name" value="Periplasmic binding protein-like II"/>
    <property type="match status" value="1"/>
</dbReference>
<dbReference type="InterPro" id="IPR000847">
    <property type="entry name" value="LysR_HTH_N"/>
</dbReference>
<evidence type="ECO:0000256" key="5">
    <source>
        <dbReference type="ARBA" id="ARBA00023163"/>
    </source>
</evidence>
<dbReference type="Proteomes" id="UP000182888">
    <property type="component" value="Unassembled WGS sequence"/>
</dbReference>
<dbReference type="InterPro" id="IPR036388">
    <property type="entry name" value="WH-like_DNA-bd_sf"/>
</dbReference>
<dbReference type="InterPro" id="IPR036390">
    <property type="entry name" value="WH_DNA-bd_sf"/>
</dbReference>
<reference evidence="9" key="1">
    <citation type="submission" date="2014-08" db="EMBL/GenBank/DDBJ databases">
        <title>DNA barcoding of Bradysia (Diptera: Sciaridae) for detection of the immature stages on agricultural crops.</title>
        <authorList>
            <person name="Shin S."/>
            <person name="Jung S."/>
            <person name="Heller K."/>
            <person name="Menzel F."/>
            <person name="Hong T.-K."/>
            <person name="Lee H."/>
            <person name="Lee S."/>
        </authorList>
    </citation>
    <scope>NUCLEOTIDE SEQUENCE</scope>
</reference>
<dbReference type="EMBL" id="CCNE01000005">
    <property type="protein sequence ID" value="CDX51194.1"/>
    <property type="molecule type" value="Genomic_DNA"/>
</dbReference>
<dbReference type="Gene3D" id="3.40.190.290">
    <property type="match status" value="1"/>
</dbReference>
<protein>
    <submittedName>
        <fullName evidence="8">Transcriptional regulator, LysR-family</fullName>
    </submittedName>
</protein>
<keyword evidence="10" id="KW-1185">Reference proteome</keyword>
<dbReference type="EMBL" id="CCMZ01000007">
    <property type="protein sequence ID" value="CDX13805.1"/>
    <property type="molecule type" value="Genomic_DNA"/>
</dbReference>
<reference evidence="12" key="4">
    <citation type="submission" date="2014-08" db="EMBL/GenBank/DDBJ databases">
        <authorList>
            <person name="Edwards T."/>
        </authorList>
    </citation>
    <scope>NUCLEOTIDE SEQUENCE [LARGE SCALE GENOMIC DNA]</scope>
</reference>
<feature type="domain" description="HTH lysR-type" evidence="6">
    <location>
        <begin position="1"/>
        <end position="58"/>
    </location>
</feature>
<evidence type="ECO:0000313" key="11">
    <source>
        <dbReference type="Proteomes" id="UP000046122"/>
    </source>
</evidence>
<dbReference type="Pfam" id="PF03466">
    <property type="entry name" value="LysR_substrate"/>
    <property type="match status" value="1"/>
</dbReference>
<evidence type="ECO:0000313" key="10">
    <source>
        <dbReference type="Proteomes" id="UP000045285"/>
    </source>
</evidence>
<reference evidence="10" key="2">
    <citation type="submission" date="2014-08" db="EMBL/GenBank/DDBJ databases">
        <authorList>
            <person name="Moulin L."/>
        </authorList>
    </citation>
    <scope>NUCLEOTIDE SEQUENCE [LARGE SCALE GENOMIC DNA]</scope>
</reference>
<dbReference type="PANTHER" id="PTHR30293:SF0">
    <property type="entry name" value="NITROGEN ASSIMILATION REGULATORY PROTEIN NAC"/>
    <property type="match status" value="1"/>
</dbReference>
<evidence type="ECO:0000256" key="3">
    <source>
        <dbReference type="ARBA" id="ARBA00023125"/>
    </source>
</evidence>
<name>A0A090G2Y6_MESPL</name>
<gene>
    <name evidence="9" type="ORF">MPL1032_30365</name>
    <name evidence="7" type="ORF">MPL3356_150072</name>
    <name evidence="8" type="ORF">MPL3365_130333</name>
</gene>
<dbReference type="PANTHER" id="PTHR30293">
    <property type="entry name" value="TRANSCRIPTIONAL REGULATORY PROTEIN NAC-RELATED"/>
    <property type="match status" value="1"/>
</dbReference>
<keyword evidence="2" id="KW-0805">Transcription regulation</keyword>
<accession>A0A090G2Y6</accession>
<evidence type="ECO:0000256" key="1">
    <source>
        <dbReference type="ARBA" id="ARBA00009437"/>
    </source>
</evidence>
<sequence length="309" mass="34042">MDTKQLQVFIAVGSAGSFSKAALDLNVTQPMITRHIRGLEEELGVELFHRNGRGVVLTEAGALLKSHADEIVERMRLAQNAVSNLRASPRGRLVLGVPPSVGTVLTVPLVKKIKNEFPNVALQVIEGFSGHILEWLIAGRIDAAVLYNSPNHPSVLTEPLADDELFLIGPALTEPLLPRGPVSLNVLAELPMILPSRPHGLRRLIDNIVAEHGIYPRIEMELEAMPSTLLLVEEGGGYTVLPYASVHLLAEAGRIEVWPFEPQITRKLILATSSQKPMSSTFRPLFRAVRTELRDIISTHVWKPPQHNR</sequence>
<keyword evidence="4" id="KW-0010">Activator</keyword>
<dbReference type="PROSITE" id="PS50931">
    <property type="entry name" value="HTH_LYSR"/>
    <property type="match status" value="1"/>
</dbReference>
<keyword evidence="3" id="KW-0238">DNA-binding</keyword>
<evidence type="ECO:0000313" key="12">
    <source>
        <dbReference type="Proteomes" id="UP000182888"/>
    </source>
</evidence>
<dbReference type="SUPFAM" id="SSF46785">
    <property type="entry name" value="Winged helix' DNA-binding domain"/>
    <property type="match status" value="1"/>
</dbReference>
<proteinExistence type="inferred from homology"/>
<dbReference type="STRING" id="69974.MPLDJ20_20483"/>
<evidence type="ECO:0000259" key="6">
    <source>
        <dbReference type="PROSITE" id="PS50931"/>
    </source>
</evidence>
<dbReference type="Gene3D" id="1.10.10.10">
    <property type="entry name" value="Winged helix-like DNA-binding domain superfamily/Winged helix DNA-binding domain"/>
    <property type="match status" value="1"/>
</dbReference>
<dbReference type="PRINTS" id="PR00039">
    <property type="entry name" value="HTHLYSR"/>
</dbReference>
<dbReference type="CDD" id="cd08433">
    <property type="entry name" value="PBP2_Nac"/>
    <property type="match status" value="1"/>
</dbReference>
<dbReference type="Proteomes" id="UP000046122">
    <property type="component" value="Unassembled WGS sequence"/>
</dbReference>
<evidence type="ECO:0000313" key="7">
    <source>
        <dbReference type="EMBL" id="CDX13805.1"/>
    </source>
</evidence>
<dbReference type="Pfam" id="PF00126">
    <property type="entry name" value="HTH_1"/>
    <property type="match status" value="1"/>
</dbReference>
<dbReference type="InterPro" id="IPR005119">
    <property type="entry name" value="LysR_subst-bd"/>
</dbReference>
<dbReference type="FunFam" id="1.10.10.10:FF:000001">
    <property type="entry name" value="LysR family transcriptional regulator"/>
    <property type="match status" value="1"/>
</dbReference>
<dbReference type="GO" id="GO:2000142">
    <property type="term" value="P:regulation of DNA-templated transcription initiation"/>
    <property type="evidence" value="ECO:0007669"/>
    <property type="project" value="TreeGrafter"/>
</dbReference>